<proteinExistence type="predicted"/>
<dbReference type="Gene3D" id="3.80.10.10">
    <property type="entry name" value="Ribonuclease Inhibitor"/>
    <property type="match status" value="1"/>
</dbReference>
<sequence>MTRGGLSRFRTPEVEQFPCLADVEEEAEEPSRAEAWSLWLNEYYDDGEEPFADYFARFLDEVDTTVIRQLIFELWGSPHASSEEAVRLLTGAADRFPALRLVALGDIPADECEISWIEQSDVTPLLEAFPRLEALEVRGGDKLVLRPVRHESLRVLRFESGGLPGHVVRATGACDLPALEHLEMWLGVERYGGDATAADLEPILSGERLPALRHLGLQDSAMQDEIAAAVATAPVVARLESLALSMGVLTDEGAEALLSGQPLTHLKRLDLHHHFLSDAMTERVRAALPGVEVDLSDGRREGRDDWRYVAVAE</sequence>
<comment type="caution">
    <text evidence="1">The sequence shown here is derived from an EMBL/GenBank/DDBJ whole genome shotgun (WGS) entry which is preliminary data.</text>
</comment>
<reference evidence="1 2" key="1">
    <citation type="submission" date="2021-01" db="EMBL/GenBank/DDBJ databases">
        <title>Whole genome shotgun sequence of Planobispora longispora NBRC 13918.</title>
        <authorList>
            <person name="Komaki H."/>
            <person name="Tamura T."/>
        </authorList>
    </citation>
    <scope>NUCLEOTIDE SEQUENCE [LARGE SCALE GENOMIC DNA]</scope>
    <source>
        <strain evidence="1 2">NBRC 13918</strain>
    </source>
</reference>
<keyword evidence="2" id="KW-1185">Reference proteome</keyword>
<dbReference type="Proteomes" id="UP000616724">
    <property type="component" value="Unassembled WGS sequence"/>
</dbReference>
<dbReference type="RefSeq" id="WP_203888555.1">
    <property type="nucleotide sequence ID" value="NZ_BOOH01000001.1"/>
</dbReference>
<dbReference type="InterPro" id="IPR032675">
    <property type="entry name" value="LRR_dom_sf"/>
</dbReference>
<dbReference type="NCBIfam" id="NF038076">
    <property type="entry name" value="fam_STM4015"/>
    <property type="match status" value="1"/>
</dbReference>
<protein>
    <recommendedName>
        <fullName evidence="3">Leucine-rich repeat domain-containing protein</fullName>
    </recommendedName>
</protein>
<dbReference type="InterPro" id="IPR047722">
    <property type="entry name" value="STM4015-like"/>
</dbReference>
<organism evidence="1 2">
    <name type="scientific">Planobispora longispora</name>
    <dbReference type="NCBI Taxonomy" id="28887"/>
    <lineage>
        <taxon>Bacteria</taxon>
        <taxon>Bacillati</taxon>
        <taxon>Actinomycetota</taxon>
        <taxon>Actinomycetes</taxon>
        <taxon>Streptosporangiales</taxon>
        <taxon>Streptosporangiaceae</taxon>
        <taxon>Planobispora</taxon>
    </lineage>
</organism>
<dbReference type="AlphaFoldDB" id="A0A8J3W3H6"/>
<name>A0A8J3W3H6_9ACTN</name>
<evidence type="ECO:0000313" key="2">
    <source>
        <dbReference type="Proteomes" id="UP000616724"/>
    </source>
</evidence>
<evidence type="ECO:0000313" key="1">
    <source>
        <dbReference type="EMBL" id="GIH73816.1"/>
    </source>
</evidence>
<accession>A0A8J3W3H6</accession>
<dbReference type="EMBL" id="BOOH01000001">
    <property type="protein sequence ID" value="GIH73816.1"/>
    <property type="molecule type" value="Genomic_DNA"/>
</dbReference>
<dbReference type="SUPFAM" id="SSF52047">
    <property type="entry name" value="RNI-like"/>
    <property type="match status" value="1"/>
</dbReference>
<evidence type="ECO:0008006" key="3">
    <source>
        <dbReference type="Google" id="ProtNLM"/>
    </source>
</evidence>
<gene>
    <name evidence="1" type="ORF">Plo01_02450</name>
</gene>